<feature type="compositionally biased region" description="Basic residues" evidence="1">
    <location>
        <begin position="427"/>
        <end position="444"/>
    </location>
</feature>
<dbReference type="PANTHER" id="PTHR35385">
    <property type="entry name" value="PROTEIN B, PUTATIVE-RELATED-RELATED"/>
    <property type="match status" value="1"/>
</dbReference>
<evidence type="ECO:0000256" key="1">
    <source>
        <dbReference type="SAM" id="MobiDB-lite"/>
    </source>
</evidence>
<dbReference type="PANTHER" id="PTHR35385:SF2">
    <property type="entry name" value="PROTEIN B, PUTATIVE-RELATED"/>
    <property type="match status" value="1"/>
</dbReference>
<name>A0A498P358_LABRO</name>
<dbReference type="Proteomes" id="UP000290572">
    <property type="component" value="Unassembled WGS sequence"/>
</dbReference>
<accession>A0A498P358</accession>
<feature type="region of interest" description="Disordered" evidence="1">
    <location>
        <begin position="424"/>
        <end position="455"/>
    </location>
</feature>
<dbReference type="EMBL" id="QBIY01005346">
    <property type="protein sequence ID" value="RXN37877.1"/>
    <property type="molecule type" value="Genomic_DNA"/>
</dbReference>
<keyword evidence="4" id="KW-1185">Reference proteome</keyword>
<evidence type="ECO:0000313" key="4">
    <source>
        <dbReference type="Proteomes" id="UP000290572"/>
    </source>
</evidence>
<feature type="domain" description="MULE transposase" evidence="2">
    <location>
        <begin position="240"/>
        <end position="275"/>
    </location>
</feature>
<sequence>MVCTLVKTVDKRGGSSRSNDPHIPTYPTSVRLYNVHNHNIFVAEALRHKDVGVKAIETLTQLFEIGHSPTSALAVLKSDLLVEHDNKYVYASANRAICPDLQFCYRLYQKVNKQEFGEQSGEGMLAALARQIESYNAACNDTCAKLKMSATGTPLVAICSPLMKRTHSLSNSGEMCFMDSSGNMDRENCRVFLLLTHTCAGGLPLGIVITQSEDEKTVSEGLELLKSLLKNDAFGGRGEAGPRLFLTDDSKAEKGAIAQVFPEATQLLCIFHLLQAVWRWLWNKDHKIEMKDRQTLFSIVKDMLYAREMSTVELLYQQALDNPLTTRYRKFLTYLQNLYSRPFIPQSPVRRMLGLLSELAENADYSDALTTMAKRLEKMKRNPTQLISAFYCFGKGMSASKRAAALRRAARRPGPIIGCQPTAVARRTTKTGSRRRLTAGRPRKSSSGLEHDYSRHTGKRAVRVRHRLSESVAMNYSHQA</sequence>
<reference evidence="3 4" key="1">
    <citation type="submission" date="2018-03" db="EMBL/GenBank/DDBJ databases">
        <title>Draft genome sequence of Rohu Carp (Labeo rohita).</title>
        <authorList>
            <person name="Das P."/>
            <person name="Kushwaha B."/>
            <person name="Joshi C.G."/>
            <person name="Kumar D."/>
            <person name="Nagpure N.S."/>
            <person name="Sahoo L."/>
            <person name="Das S.P."/>
            <person name="Bit A."/>
            <person name="Patnaik S."/>
            <person name="Meher P.K."/>
            <person name="Jayasankar P."/>
            <person name="Koringa P.G."/>
            <person name="Patel N.V."/>
            <person name="Hinsu A.T."/>
            <person name="Kumar R."/>
            <person name="Pandey M."/>
            <person name="Agarwal S."/>
            <person name="Srivastava S."/>
            <person name="Singh M."/>
            <person name="Iquebal M.A."/>
            <person name="Jaiswal S."/>
            <person name="Angadi U.B."/>
            <person name="Kumar N."/>
            <person name="Raza M."/>
            <person name="Shah T.M."/>
            <person name="Rai A."/>
            <person name="Jena J.K."/>
        </authorList>
    </citation>
    <scope>NUCLEOTIDE SEQUENCE [LARGE SCALE GENOMIC DNA]</scope>
    <source>
        <strain evidence="3">DASCIFA01</strain>
        <tissue evidence="3">Testis</tissue>
    </source>
</reference>
<proteinExistence type="predicted"/>
<evidence type="ECO:0000259" key="2">
    <source>
        <dbReference type="Pfam" id="PF10551"/>
    </source>
</evidence>
<dbReference type="Pfam" id="PF10551">
    <property type="entry name" value="MULE"/>
    <property type="match status" value="1"/>
</dbReference>
<dbReference type="InterPro" id="IPR018289">
    <property type="entry name" value="MULE_transposase_dom"/>
</dbReference>
<comment type="caution">
    <text evidence="3">The sequence shown here is derived from an EMBL/GenBank/DDBJ whole genome shotgun (WGS) entry which is preliminary data.</text>
</comment>
<gene>
    <name evidence="3" type="ORF">ROHU_001640</name>
</gene>
<organism evidence="3 4">
    <name type="scientific">Labeo rohita</name>
    <name type="common">Indian major carp</name>
    <name type="synonym">Cyprinus rohita</name>
    <dbReference type="NCBI Taxonomy" id="84645"/>
    <lineage>
        <taxon>Eukaryota</taxon>
        <taxon>Metazoa</taxon>
        <taxon>Chordata</taxon>
        <taxon>Craniata</taxon>
        <taxon>Vertebrata</taxon>
        <taxon>Euteleostomi</taxon>
        <taxon>Actinopterygii</taxon>
        <taxon>Neopterygii</taxon>
        <taxon>Teleostei</taxon>
        <taxon>Ostariophysi</taxon>
        <taxon>Cypriniformes</taxon>
        <taxon>Cyprinidae</taxon>
        <taxon>Labeoninae</taxon>
        <taxon>Labeonini</taxon>
        <taxon>Labeo</taxon>
    </lineage>
</organism>
<evidence type="ECO:0000313" key="3">
    <source>
        <dbReference type="EMBL" id="RXN37877.1"/>
    </source>
</evidence>
<dbReference type="AlphaFoldDB" id="A0A498P358"/>
<protein>
    <recommendedName>
        <fullName evidence="2">MULE transposase domain-containing protein</fullName>
    </recommendedName>
</protein>